<dbReference type="Gene3D" id="1.25.40.10">
    <property type="entry name" value="Tetratricopeptide repeat domain"/>
    <property type="match status" value="2"/>
</dbReference>
<dbReference type="PROSITE" id="PS50293">
    <property type="entry name" value="TPR_REGION"/>
    <property type="match status" value="1"/>
</dbReference>
<feature type="compositionally biased region" description="Low complexity" evidence="2">
    <location>
        <begin position="189"/>
        <end position="200"/>
    </location>
</feature>
<name>A0ABY3YQK3_9FLAO</name>
<accession>A0ABY3YQK3</accession>
<sequence length="289" mass="33592">MKKIVYIAFLLATFIGFSQEENPKEKVKLLKESTNLTYDANKELVSDKFVEAEANYRKAIAKSDDNSTAKFNLGNAYYKENSFGEAFVRYKEAGEAAKTKEERHSAYHNLGNVFMQNKEYDKAIEAYKEALRNDPSDEETRYNLALAKEMQKKDQQQKQNDQNNDDQNKDQDNQDQQQDQQQNKDDQNNQDQNQDQNDQQDQNKDQNSDKDKEQKGDEGKDKEDKDQKPGDQPKDKQDPEKQQQPRPNQLSPQQIKNILEAMSNEEKKVQEKINGKKVKGQPAKNAKDW</sequence>
<proteinExistence type="predicted"/>
<dbReference type="SMART" id="SM00028">
    <property type="entry name" value="TPR"/>
    <property type="match status" value="3"/>
</dbReference>
<dbReference type="PROSITE" id="PS50005">
    <property type="entry name" value="TPR"/>
    <property type="match status" value="1"/>
</dbReference>
<dbReference type="Proteomes" id="UP000829476">
    <property type="component" value="Chromosome"/>
</dbReference>
<dbReference type="SUPFAM" id="SSF48452">
    <property type="entry name" value="TPR-like"/>
    <property type="match status" value="1"/>
</dbReference>
<evidence type="ECO:0000256" key="1">
    <source>
        <dbReference type="PROSITE-ProRule" id="PRU00339"/>
    </source>
</evidence>
<organism evidence="3 4">
    <name type="scientific">Zhouia spongiae</name>
    <dbReference type="NCBI Taxonomy" id="2202721"/>
    <lineage>
        <taxon>Bacteria</taxon>
        <taxon>Pseudomonadati</taxon>
        <taxon>Bacteroidota</taxon>
        <taxon>Flavobacteriia</taxon>
        <taxon>Flavobacteriales</taxon>
        <taxon>Flavobacteriaceae</taxon>
        <taxon>Zhouia</taxon>
    </lineage>
</organism>
<feature type="region of interest" description="Disordered" evidence="2">
    <location>
        <begin position="149"/>
        <end position="289"/>
    </location>
</feature>
<feature type="repeat" description="TPR" evidence="1">
    <location>
        <begin position="104"/>
        <end position="137"/>
    </location>
</feature>
<reference evidence="3 4" key="1">
    <citation type="journal article" date="2018" name="Int. J. Syst. Evol. Microbiol.">
        <title>Zhouia spongiae sp. nov., isolated from a marine sponge.</title>
        <authorList>
            <person name="Zhuang L."/>
            <person name="Lin B."/>
            <person name="Qin F."/>
            <person name="Luo L."/>
        </authorList>
    </citation>
    <scope>NUCLEOTIDE SEQUENCE [LARGE SCALE GENOMIC DNA]</scope>
    <source>
        <strain evidence="3 4">HN-Y44</strain>
    </source>
</reference>
<dbReference type="Pfam" id="PF13432">
    <property type="entry name" value="TPR_16"/>
    <property type="match status" value="1"/>
</dbReference>
<keyword evidence="4" id="KW-1185">Reference proteome</keyword>
<dbReference type="Pfam" id="PF00515">
    <property type="entry name" value="TPR_1"/>
    <property type="match status" value="1"/>
</dbReference>
<dbReference type="EMBL" id="CP094326">
    <property type="protein sequence ID" value="UNY99971.1"/>
    <property type="molecule type" value="Genomic_DNA"/>
</dbReference>
<feature type="compositionally biased region" description="Basic and acidic residues" evidence="2">
    <location>
        <begin position="201"/>
        <end position="243"/>
    </location>
</feature>
<keyword evidence="1" id="KW-0802">TPR repeat</keyword>
<evidence type="ECO:0000313" key="3">
    <source>
        <dbReference type="EMBL" id="UNY99971.1"/>
    </source>
</evidence>
<feature type="compositionally biased region" description="Polar residues" evidence="2">
    <location>
        <begin position="246"/>
        <end position="256"/>
    </location>
</feature>
<dbReference type="InterPro" id="IPR019734">
    <property type="entry name" value="TPR_rpt"/>
</dbReference>
<evidence type="ECO:0000313" key="4">
    <source>
        <dbReference type="Proteomes" id="UP000829476"/>
    </source>
</evidence>
<protein>
    <submittedName>
        <fullName evidence="3">Tetratricopeptide repeat protein</fullName>
    </submittedName>
</protein>
<feature type="compositionally biased region" description="Basic and acidic residues" evidence="2">
    <location>
        <begin position="264"/>
        <end position="274"/>
    </location>
</feature>
<gene>
    <name evidence="3" type="ORF">MQE36_06385</name>
</gene>
<dbReference type="RefSeq" id="WP_242938339.1">
    <property type="nucleotide sequence ID" value="NZ_CP094326.1"/>
</dbReference>
<evidence type="ECO:0000256" key="2">
    <source>
        <dbReference type="SAM" id="MobiDB-lite"/>
    </source>
</evidence>
<dbReference type="InterPro" id="IPR011990">
    <property type="entry name" value="TPR-like_helical_dom_sf"/>
</dbReference>